<keyword evidence="1" id="KW-1133">Transmembrane helix</keyword>
<accession>A0ABS5KRW1</accession>
<feature type="transmembrane region" description="Helical" evidence="1">
    <location>
        <begin position="31"/>
        <end position="52"/>
    </location>
</feature>
<keyword evidence="1" id="KW-0472">Membrane</keyword>
<dbReference type="Proteomes" id="UP000730482">
    <property type="component" value="Unassembled WGS sequence"/>
</dbReference>
<gene>
    <name evidence="2" type="ORF">KGQ19_18135</name>
</gene>
<dbReference type="EMBL" id="JAAFYZ010000056">
    <property type="protein sequence ID" value="MBS2548788.1"/>
    <property type="molecule type" value="Genomic_DNA"/>
</dbReference>
<sequence length="119" mass="12938">MRSHPAVPHPDDTVNDRLADKVTAAFGSMRTFWILVAWQTVWIAAATAGLPLFKRDPYPFAFLLFLGNLVQLWALPLLGASQNRAAIRHEAKADADHAALTHIATVVDQIAAQTKGATP</sequence>
<evidence type="ECO:0000256" key="1">
    <source>
        <dbReference type="SAM" id="Phobius"/>
    </source>
</evidence>
<dbReference type="InterPro" id="IPR010406">
    <property type="entry name" value="DUF1003"/>
</dbReference>
<evidence type="ECO:0000313" key="2">
    <source>
        <dbReference type="EMBL" id="MBS2548788.1"/>
    </source>
</evidence>
<dbReference type="RefSeq" id="WP_212010366.1">
    <property type="nucleotide sequence ID" value="NZ_JAAFYZ010000056.1"/>
</dbReference>
<keyword evidence="1" id="KW-0812">Transmembrane</keyword>
<dbReference type="Pfam" id="PF06210">
    <property type="entry name" value="DUF1003"/>
    <property type="match status" value="1"/>
</dbReference>
<reference evidence="2 3" key="1">
    <citation type="submission" date="2020-02" db="EMBL/GenBank/DDBJ databases">
        <title>Acidophilic actinobacteria isolated from forest soil.</title>
        <authorList>
            <person name="Golinska P."/>
        </authorList>
    </citation>
    <scope>NUCLEOTIDE SEQUENCE [LARGE SCALE GENOMIC DNA]</scope>
    <source>
        <strain evidence="2 3">NL8</strain>
    </source>
</reference>
<name>A0ABS5KRW1_9ACTN</name>
<protein>
    <submittedName>
        <fullName evidence="2">DUF1003 domain-containing protein</fullName>
    </submittedName>
</protein>
<proteinExistence type="predicted"/>
<evidence type="ECO:0000313" key="3">
    <source>
        <dbReference type="Proteomes" id="UP000730482"/>
    </source>
</evidence>
<organism evidence="2 3">
    <name type="scientific">Catenulispora pinistramenti</name>
    <dbReference type="NCBI Taxonomy" id="2705254"/>
    <lineage>
        <taxon>Bacteria</taxon>
        <taxon>Bacillati</taxon>
        <taxon>Actinomycetota</taxon>
        <taxon>Actinomycetes</taxon>
        <taxon>Catenulisporales</taxon>
        <taxon>Catenulisporaceae</taxon>
        <taxon>Catenulispora</taxon>
    </lineage>
</organism>
<keyword evidence="3" id="KW-1185">Reference proteome</keyword>
<feature type="transmembrane region" description="Helical" evidence="1">
    <location>
        <begin position="58"/>
        <end position="78"/>
    </location>
</feature>
<comment type="caution">
    <text evidence="2">The sequence shown here is derived from an EMBL/GenBank/DDBJ whole genome shotgun (WGS) entry which is preliminary data.</text>
</comment>